<dbReference type="PROSITE" id="PS50109">
    <property type="entry name" value="HIS_KIN"/>
    <property type="match status" value="1"/>
</dbReference>
<evidence type="ECO:0000256" key="1">
    <source>
        <dbReference type="ARBA" id="ARBA00000085"/>
    </source>
</evidence>
<sequence length="730" mass="85000">MTQLRFPENLLKVSLTIAIFLLLGISSENYRQFRSYSESQKRIIKSHEIQTLLQKLLNAIIKTEASYKAIIVTNEKEIIEDYFEQKLNIQPQIEKIKLLTTDDYIVQAKIDTIQKVINQRINFLDQHIYLDSKRNQGIYKSALTSSAKLVEDVEDLIEEIIIEETLALNEKESLRDKKYRINPLLLLTTVLFSLFIFVIGFIALYYYLKKARKTLYTLKVNQMIYEQAEQISRSGHWHYRPGSNKITFSTNLFRLLGFEPYSFKPSLKKYLDIISVNDRPNFLSALKKLKSEGHTPAIDLTIITPDGKEKCLRFVARLLNDNNGNKLVVGANKDLTYEIETNKKLNRLNSDLKMRNNIFKYAESIAMVGSYSYDFEKKEFKFSDNLYKMLGFKPENFPPSESKFVEFIHIDDRADFIEKMGLENVMNNFHINRIRIIDNNGNVKYLSVNKKIFNEDNSKILIVAFKDITEEVLITKRLEEKNEELSKSNEELESFNHIASHDLQEPLRKIHTFISRIRDSDDLNASPLIVDYLSRIRIAANRMQKLVIDLLSFSRASKDSDNFEFSNLNKILKSALHELNSDIQEKQAIINYDELPSVTIISFQFQQLFVNLISNALKYSKHNIRPVIKISNEKLTFDELLKFPHYNETELVKITFEDNGIGFEQQYADVIFILFQRLHDRKKYSGTGIGLAICKKILHNHRGSIFAEGRPEVGSKFTIIFPKTPVNRSF</sequence>
<dbReference type="Proteomes" id="UP000611723">
    <property type="component" value="Unassembled WGS sequence"/>
</dbReference>
<dbReference type="SUPFAM" id="SSF55785">
    <property type="entry name" value="PYP-like sensor domain (PAS domain)"/>
    <property type="match status" value="2"/>
</dbReference>
<dbReference type="Pfam" id="PF08447">
    <property type="entry name" value="PAS_3"/>
    <property type="match status" value="1"/>
</dbReference>
<dbReference type="SMART" id="SM00387">
    <property type="entry name" value="HATPase_c"/>
    <property type="match status" value="1"/>
</dbReference>
<name>A0A935C714_9BACT</name>
<proteinExistence type="predicted"/>
<feature type="transmembrane region" description="Helical" evidence="6">
    <location>
        <begin position="184"/>
        <end position="208"/>
    </location>
</feature>
<dbReference type="RefSeq" id="WP_201429762.1">
    <property type="nucleotide sequence ID" value="NZ_JAEQBW010000001.1"/>
</dbReference>
<gene>
    <name evidence="8" type="ORF">JKA74_03480</name>
</gene>
<evidence type="ECO:0000256" key="3">
    <source>
        <dbReference type="ARBA" id="ARBA00022553"/>
    </source>
</evidence>
<evidence type="ECO:0000256" key="6">
    <source>
        <dbReference type="SAM" id="Phobius"/>
    </source>
</evidence>
<dbReference type="EC" id="2.7.13.3" evidence="2"/>
<dbReference type="InterPro" id="IPR013655">
    <property type="entry name" value="PAS_fold_3"/>
</dbReference>
<keyword evidence="4" id="KW-0808">Transferase</keyword>
<feature type="transmembrane region" description="Helical" evidence="6">
    <location>
        <begin position="6"/>
        <end position="25"/>
    </location>
</feature>
<dbReference type="InterPro" id="IPR003594">
    <property type="entry name" value="HATPase_dom"/>
</dbReference>
<dbReference type="EMBL" id="JAEQBW010000001">
    <property type="protein sequence ID" value="MBK6264087.1"/>
    <property type="molecule type" value="Genomic_DNA"/>
</dbReference>
<dbReference type="Gene3D" id="1.10.287.130">
    <property type="match status" value="1"/>
</dbReference>
<dbReference type="SMART" id="SM00388">
    <property type="entry name" value="HisKA"/>
    <property type="match status" value="1"/>
</dbReference>
<dbReference type="CDD" id="cd00082">
    <property type="entry name" value="HisKA"/>
    <property type="match status" value="1"/>
</dbReference>
<protein>
    <recommendedName>
        <fullName evidence="2">histidine kinase</fullName>
        <ecNumber evidence="2">2.7.13.3</ecNumber>
    </recommendedName>
</protein>
<evidence type="ECO:0000313" key="9">
    <source>
        <dbReference type="Proteomes" id="UP000611723"/>
    </source>
</evidence>
<evidence type="ECO:0000313" key="8">
    <source>
        <dbReference type="EMBL" id="MBK6264087.1"/>
    </source>
</evidence>
<dbReference type="Pfam" id="PF02518">
    <property type="entry name" value="HATPase_c"/>
    <property type="match status" value="1"/>
</dbReference>
<organism evidence="8 9">
    <name type="scientific">Marivirga aurantiaca</name>
    <dbReference type="NCBI Taxonomy" id="2802615"/>
    <lineage>
        <taxon>Bacteria</taxon>
        <taxon>Pseudomonadati</taxon>
        <taxon>Bacteroidota</taxon>
        <taxon>Cytophagia</taxon>
        <taxon>Cytophagales</taxon>
        <taxon>Marivirgaceae</taxon>
        <taxon>Marivirga</taxon>
    </lineage>
</organism>
<dbReference type="PRINTS" id="PR00344">
    <property type="entry name" value="BCTRLSENSOR"/>
</dbReference>
<dbReference type="InterPro" id="IPR036097">
    <property type="entry name" value="HisK_dim/P_sf"/>
</dbReference>
<comment type="caution">
    <text evidence="8">The sequence shown here is derived from an EMBL/GenBank/DDBJ whole genome shotgun (WGS) entry which is preliminary data.</text>
</comment>
<dbReference type="InterPro" id="IPR003661">
    <property type="entry name" value="HisK_dim/P_dom"/>
</dbReference>
<keyword evidence="6" id="KW-0472">Membrane</keyword>
<dbReference type="PANTHER" id="PTHR43304:SF1">
    <property type="entry name" value="PAC DOMAIN-CONTAINING PROTEIN"/>
    <property type="match status" value="1"/>
</dbReference>
<dbReference type="InterPro" id="IPR007891">
    <property type="entry name" value="CHASE3"/>
</dbReference>
<dbReference type="Gene3D" id="3.30.565.10">
    <property type="entry name" value="Histidine kinase-like ATPase, C-terminal domain"/>
    <property type="match status" value="1"/>
</dbReference>
<dbReference type="Pfam" id="PF00512">
    <property type="entry name" value="HisKA"/>
    <property type="match status" value="1"/>
</dbReference>
<dbReference type="InterPro" id="IPR004358">
    <property type="entry name" value="Sig_transdc_His_kin-like_C"/>
</dbReference>
<dbReference type="InterPro" id="IPR035965">
    <property type="entry name" value="PAS-like_dom_sf"/>
</dbReference>
<dbReference type="SUPFAM" id="SSF47384">
    <property type="entry name" value="Homodimeric domain of signal transducing histidine kinase"/>
    <property type="match status" value="1"/>
</dbReference>
<dbReference type="PANTHER" id="PTHR43304">
    <property type="entry name" value="PHYTOCHROME-LIKE PROTEIN CPH1"/>
    <property type="match status" value="1"/>
</dbReference>
<evidence type="ECO:0000256" key="4">
    <source>
        <dbReference type="ARBA" id="ARBA00022679"/>
    </source>
</evidence>
<dbReference type="InterPro" id="IPR052162">
    <property type="entry name" value="Sensor_kinase/Photoreceptor"/>
</dbReference>
<dbReference type="InterPro" id="IPR036890">
    <property type="entry name" value="HATPase_C_sf"/>
</dbReference>
<keyword evidence="6" id="KW-0812">Transmembrane</keyword>
<dbReference type="Gene3D" id="3.30.450.20">
    <property type="entry name" value="PAS domain"/>
    <property type="match status" value="2"/>
</dbReference>
<evidence type="ECO:0000256" key="2">
    <source>
        <dbReference type="ARBA" id="ARBA00012438"/>
    </source>
</evidence>
<keyword evidence="3" id="KW-0597">Phosphoprotein</keyword>
<comment type="catalytic activity">
    <reaction evidence="1">
        <text>ATP + protein L-histidine = ADP + protein N-phospho-L-histidine.</text>
        <dbReference type="EC" id="2.7.13.3"/>
    </reaction>
</comment>
<dbReference type="AlphaFoldDB" id="A0A935C714"/>
<accession>A0A935C714</accession>
<keyword evidence="5" id="KW-0418">Kinase</keyword>
<dbReference type="SUPFAM" id="SSF55874">
    <property type="entry name" value="ATPase domain of HSP90 chaperone/DNA topoisomerase II/histidine kinase"/>
    <property type="match status" value="1"/>
</dbReference>
<dbReference type="InterPro" id="IPR005467">
    <property type="entry name" value="His_kinase_dom"/>
</dbReference>
<feature type="domain" description="Histidine kinase" evidence="7">
    <location>
        <begin position="498"/>
        <end position="725"/>
    </location>
</feature>
<evidence type="ECO:0000256" key="5">
    <source>
        <dbReference type="ARBA" id="ARBA00022777"/>
    </source>
</evidence>
<dbReference type="GO" id="GO:0000155">
    <property type="term" value="F:phosphorelay sensor kinase activity"/>
    <property type="evidence" value="ECO:0007669"/>
    <property type="project" value="InterPro"/>
</dbReference>
<keyword evidence="6" id="KW-1133">Transmembrane helix</keyword>
<evidence type="ECO:0000259" key="7">
    <source>
        <dbReference type="PROSITE" id="PS50109"/>
    </source>
</evidence>
<keyword evidence="9" id="KW-1185">Reference proteome</keyword>
<reference evidence="8" key="1">
    <citation type="submission" date="2021-01" db="EMBL/GenBank/DDBJ databases">
        <title>Marivirga aurantiaca sp. nov., isolated from intertidal surface sediments.</title>
        <authorList>
            <person name="Zhang M."/>
        </authorList>
    </citation>
    <scope>NUCLEOTIDE SEQUENCE</scope>
    <source>
        <strain evidence="8">S37H4</strain>
    </source>
</reference>
<dbReference type="Pfam" id="PF05227">
    <property type="entry name" value="CHASE3"/>
    <property type="match status" value="1"/>
</dbReference>